<comment type="subcellular location">
    <subcellularLocation>
        <location evidence="1">Endomembrane system</location>
        <topology evidence="1">Multi-pass membrane protein</topology>
    </subcellularLocation>
    <subcellularLocation>
        <location evidence="2">Lysosome membrane</location>
    </subcellularLocation>
</comment>
<feature type="compositionally biased region" description="Polar residues" evidence="7">
    <location>
        <begin position="359"/>
        <end position="375"/>
    </location>
</feature>
<dbReference type="GO" id="GO:0005765">
    <property type="term" value="C:lysosomal membrane"/>
    <property type="evidence" value="ECO:0007669"/>
    <property type="project" value="UniProtKB-SubCell"/>
</dbReference>
<comment type="caution">
    <text evidence="9">The sequence shown here is derived from an EMBL/GenBank/DDBJ whole genome shotgun (WGS) entry which is preliminary data.</text>
</comment>
<feature type="transmembrane region" description="Helical" evidence="8">
    <location>
        <begin position="207"/>
        <end position="227"/>
    </location>
</feature>
<dbReference type="GO" id="GO:0012505">
    <property type="term" value="C:endomembrane system"/>
    <property type="evidence" value="ECO:0007669"/>
    <property type="project" value="UniProtKB-SubCell"/>
</dbReference>
<feature type="transmembrane region" description="Helical" evidence="8">
    <location>
        <begin position="247"/>
        <end position="273"/>
    </location>
</feature>
<evidence type="ECO:0000256" key="7">
    <source>
        <dbReference type="SAM" id="MobiDB-lite"/>
    </source>
</evidence>
<dbReference type="PANTHER" id="PTHR15146:SF3">
    <property type="entry name" value="THH1_TOM1_TOM3 DOMAIN-CONTAINING PROTEIN"/>
    <property type="match status" value="1"/>
</dbReference>
<evidence type="ECO:0008006" key="11">
    <source>
        <dbReference type="Google" id="ProtNLM"/>
    </source>
</evidence>
<evidence type="ECO:0000256" key="1">
    <source>
        <dbReference type="ARBA" id="ARBA00004127"/>
    </source>
</evidence>
<feature type="compositionally biased region" description="Polar residues" evidence="7">
    <location>
        <begin position="384"/>
        <end position="393"/>
    </location>
</feature>
<dbReference type="GO" id="GO:1904263">
    <property type="term" value="P:positive regulation of TORC1 signaling"/>
    <property type="evidence" value="ECO:0007669"/>
    <property type="project" value="TreeGrafter"/>
</dbReference>
<feature type="transmembrane region" description="Helical" evidence="8">
    <location>
        <begin position="12"/>
        <end position="30"/>
    </location>
</feature>
<gene>
    <name evidence="9" type="ORF">Ae201684_012588</name>
</gene>
<evidence type="ECO:0000256" key="4">
    <source>
        <dbReference type="ARBA" id="ARBA00022989"/>
    </source>
</evidence>
<evidence type="ECO:0000256" key="5">
    <source>
        <dbReference type="ARBA" id="ARBA00023136"/>
    </source>
</evidence>
<evidence type="ECO:0000256" key="8">
    <source>
        <dbReference type="SAM" id="Phobius"/>
    </source>
</evidence>
<dbReference type="PANTHER" id="PTHR15146">
    <property type="entry name" value="INTEGRAL MEMBRANE PROTEIN GPR137"/>
    <property type="match status" value="1"/>
</dbReference>
<proteinExistence type="predicted"/>
<keyword evidence="10" id="KW-1185">Reference proteome</keyword>
<feature type="region of interest" description="Disordered" evidence="7">
    <location>
        <begin position="359"/>
        <end position="393"/>
    </location>
</feature>
<keyword evidence="3 8" id="KW-0812">Transmembrane</keyword>
<dbReference type="InterPro" id="IPR029723">
    <property type="entry name" value="GPR137"/>
</dbReference>
<evidence type="ECO:0000256" key="3">
    <source>
        <dbReference type="ARBA" id="ARBA00022692"/>
    </source>
</evidence>
<dbReference type="VEuPathDB" id="FungiDB:AeMF1_009829"/>
<dbReference type="AlphaFoldDB" id="A0A6G0WR97"/>
<feature type="transmembrane region" description="Helical" evidence="8">
    <location>
        <begin position="116"/>
        <end position="137"/>
    </location>
</feature>
<dbReference type="EMBL" id="VJMJ01000159">
    <property type="protein sequence ID" value="KAF0729949.1"/>
    <property type="molecule type" value="Genomic_DNA"/>
</dbReference>
<evidence type="ECO:0000256" key="2">
    <source>
        <dbReference type="ARBA" id="ARBA00004656"/>
    </source>
</evidence>
<evidence type="ECO:0000313" key="10">
    <source>
        <dbReference type="Proteomes" id="UP000481153"/>
    </source>
</evidence>
<evidence type="ECO:0000313" key="9">
    <source>
        <dbReference type="EMBL" id="KAF0729949.1"/>
    </source>
</evidence>
<keyword evidence="5 8" id="KW-0472">Membrane</keyword>
<reference evidence="9 10" key="1">
    <citation type="submission" date="2019-07" db="EMBL/GenBank/DDBJ databases">
        <title>Genomics analysis of Aphanomyces spp. identifies a new class of oomycete effector associated with host adaptation.</title>
        <authorList>
            <person name="Gaulin E."/>
        </authorList>
    </citation>
    <scope>NUCLEOTIDE SEQUENCE [LARGE SCALE GENOMIC DNA]</scope>
    <source>
        <strain evidence="9 10">ATCC 201684</strain>
    </source>
</reference>
<feature type="transmembrane region" description="Helical" evidence="8">
    <location>
        <begin position="167"/>
        <end position="186"/>
    </location>
</feature>
<evidence type="ECO:0000256" key="6">
    <source>
        <dbReference type="ARBA" id="ARBA00023228"/>
    </source>
</evidence>
<accession>A0A6G0WR97</accession>
<keyword evidence="4 8" id="KW-1133">Transmembrane helix</keyword>
<dbReference type="Proteomes" id="UP000481153">
    <property type="component" value="Unassembled WGS sequence"/>
</dbReference>
<feature type="transmembrane region" description="Helical" evidence="8">
    <location>
        <begin position="42"/>
        <end position="67"/>
    </location>
</feature>
<organism evidence="9 10">
    <name type="scientific">Aphanomyces euteiches</name>
    <dbReference type="NCBI Taxonomy" id="100861"/>
    <lineage>
        <taxon>Eukaryota</taxon>
        <taxon>Sar</taxon>
        <taxon>Stramenopiles</taxon>
        <taxon>Oomycota</taxon>
        <taxon>Saprolegniomycetes</taxon>
        <taxon>Saprolegniales</taxon>
        <taxon>Verrucalvaceae</taxon>
        <taxon>Aphanomyces</taxon>
    </lineage>
</organism>
<sequence length="393" mass="45099">MEDDEEMTSEKVYTWSLVLMCVLLMLYLIIKLSMVFLTKSKVMAWSTSFYCLCLVWVAVRVSFWVLIEVWDRMTYLQLYLLYWFPTTIQFANFALLVLFYIQVITDEAWRTTWRRICLPLYFILTLSMAAFTAFWAFDSNSSLQDAFRYGDQYDQEMFQIAAVRVQLEYSAISFFVLSFLFAFFGWKLAHVDSTKLRRLLISKPRSLAMFNAMLFLIFFTRSLRDLLTSQNWLLFSVANPMDQYGEITSFLSFSLFVVWDFFPTVLLLVLISTKAGGVGVSRKTSFRGEGRLPDYGIFHVINAGCVSETSRLVDSPNTEYGGASRTTPINVADPPRWTRGGDLFQDILRYDSDNDGNSATPTYVNSLNSDSSLSAVGSYDRPSSYATPSSIPH</sequence>
<feature type="transmembrane region" description="Helical" evidence="8">
    <location>
        <begin position="79"/>
        <end position="104"/>
    </location>
</feature>
<keyword evidence="6" id="KW-0458">Lysosome</keyword>
<name>A0A6G0WR97_9STRA</name>
<protein>
    <recommendedName>
        <fullName evidence="11">THH1/TOM1/TOM3 domain-containing protein</fullName>
    </recommendedName>
</protein>